<reference evidence="2" key="1">
    <citation type="submission" date="2020-07" db="EMBL/GenBank/DDBJ databases">
        <title>Huge and variable diversity of episymbiotic CPR bacteria and DPANN archaea in groundwater ecosystems.</title>
        <authorList>
            <person name="He C.Y."/>
            <person name="Keren R."/>
            <person name="Whittaker M."/>
            <person name="Farag I.F."/>
            <person name="Doudna J."/>
            <person name="Cate J.H.D."/>
            <person name="Banfield J.F."/>
        </authorList>
    </citation>
    <scope>NUCLEOTIDE SEQUENCE</scope>
    <source>
        <strain evidence="2">NC_groundwater_763_Ag_S-0.2um_68_21</strain>
    </source>
</reference>
<dbReference type="EMBL" id="JACPUR010000013">
    <property type="protein sequence ID" value="MBI3126833.1"/>
    <property type="molecule type" value="Genomic_DNA"/>
</dbReference>
<dbReference type="InterPro" id="IPR009875">
    <property type="entry name" value="PilZ_domain"/>
</dbReference>
<proteinExistence type="predicted"/>
<feature type="domain" description="PilZ" evidence="1">
    <location>
        <begin position="6"/>
        <end position="99"/>
    </location>
</feature>
<comment type="caution">
    <text evidence="2">The sequence shown here is derived from an EMBL/GenBank/DDBJ whole genome shotgun (WGS) entry which is preliminary data.</text>
</comment>
<name>A0A932HXH1_UNCTE</name>
<gene>
    <name evidence="2" type="ORF">HYZ11_04430</name>
</gene>
<protein>
    <submittedName>
        <fullName evidence="2">PilZ domain-containing protein</fullName>
    </submittedName>
</protein>
<dbReference type="GO" id="GO:0035438">
    <property type="term" value="F:cyclic-di-GMP binding"/>
    <property type="evidence" value="ECO:0007669"/>
    <property type="project" value="InterPro"/>
</dbReference>
<evidence type="ECO:0000259" key="1">
    <source>
        <dbReference type="Pfam" id="PF07238"/>
    </source>
</evidence>
<dbReference type="Pfam" id="PF07238">
    <property type="entry name" value="PilZ"/>
    <property type="match status" value="1"/>
</dbReference>
<dbReference type="Gene3D" id="2.40.10.220">
    <property type="entry name" value="predicted glycosyltransferase like domains"/>
    <property type="match status" value="1"/>
</dbReference>
<dbReference type="AlphaFoldDB" id="A0A932HXH1"/>
<accession>A0A932HXH1</accession>
<evidence type="ECO:0000313" key="3">
    <source>
        <dbReference type="Proteomes" id="UP000782312"/>
    </source>
</evidence>
<organism evidence="2 3">
    <name type="scientific">Tectimicrobiota bacterium</name>
    <dbReference type="NCBI Taxonomy" id="2528274"/>
    <lineage>
        <taxon>Bacteria</taxon>
        <taxon>Pseudomonadati</taxon>
        <taxon>Nitrospinota/Tectimicrobiota group</taxon>
        <taxon>Candidatus Tectimicrobiota</taxon>
    </lineage>
</organism>
<sequence length="116" mass="12560">MSAGEERREHGRHRIPVVIDAPSVSELPFIPDDVSAGGFCVTSARRPEMGETFVCSIQAGDEVFRNCVAEVVWARGSAGKWNMGISVKSIGSDRARLASLLQGLAERLGLAMRPDY</sequence>
<dbReference type="Proteomes" id="UP000782312">
    <property type="component" value="Unassembled WGS sequence"/>
</dbReference>
<evidence type="ECO:0000313" key="2">
    <source>
        <dbReference type="EMBL" id="MBI3126833.1"/>
    </source>
</evidence>